<reference evidence="2 3" key="1">
    <citation type="submission" date="2016-07" db="EMBL/GenBank/DDBJ databases">
        <title>Pervasive Adenine N6-methylation of Active Genes in Fungi.</title>
        <authorList>
            <consortium name="DOE Joint Genome Institute"/>
            <person name="Mondo S.J."/>
            <person name="Dannebaum R.O."/>
            <person name="Kuo R.C."/>
            <person name="Labutti K."/>
            <person name="Haridas S."/>
            <person name="Kuo A."/>
            <person name="Salamov A."/>
            <person name="Ahrendt S.R."/>
            <person name="Lipzen A."/>
            <person name="Sullivan W."/>
            <person name="Andreopoulos W.B."/>
            <person name="Clum A."/>
            <person name="Lindquist E."/>
            <person name="Daum C."/>
            <person name="Ramamoorthy G.K."/>
            <person name="Gryganskyi A."/>
            <person name="Culley D."/>
            <person name="Magnuson J.K."/>
            <person name="James T.Y."/>
            <person name="O'Malley M.A."/>
            <person name="Stajich J.E."/>
            <person name="Spatafora J.W."/>
            <person name="Visel A."/>
            <person name="Grigoriev I.V."/>
        </authorList>
    </citation>
    <scope>NUCLEOTIDE SEQUENCE [LARGE SCALE GENOMIC DNA]</scope>
    <source>
        <strain evidence="2 3">12-1054</strain>
    </source>
</reference>
<protein>
    <submittedName>
        <fullName evidence="2">Uncharacterized protein</fullName>
    </submittedName>
</protein>
<feature type="compositionally biased region" description="Basic and acidic residues" evidence="1">
    <location>
        <begin position="481"/>
        <end position="496"/>
    </location>
</feature>
<dbReference type="Proteomes" id="UP000193685">
    <property type="component" value="Unassembled WGS sequence"/>
</dbReference>
<gene>
    <name evidence="2" type="ORF">BCR37DRAFT_387641</name>
</gene>
<dbReference type="OrthoDB" id="10678103at2759"/>
<feature type="region of interest" description="Disordered" evidence="1">
    <location>
        <begin position="204"/>
        <end position="292"/>
    </location>
</feature>
<feature type="compositionally biased region" description="Basic and acidic residues" evidence="1">
    <location>
        <begin position="259"/>
        <end position="278"/>
    </location>
</feature>
<feature type="compositionally biased region" description="Basic and acidic residues" evidence="1">
    <location>
        <begin position="926"/>
        <end position="952"/>
    </location>
</feature>
<name>A0A1Y2FD44_PROLT</name>
<dbReference type="GeneID" id="63787149"/>
<feature type="region of interest" description="Disordered" evidence="1">
    <location>
        <begin position="912"/>
        <end position="977"/>
    </location>
</feature>
<feature type="compositionally biased region" description="Basic and acidic residues" evidence="1">
    <location>
        <begin position="314"/>
        <end position="328"/>
    </location>
</feature>
<feature type="region of interest" description="Disordered" evidence="1">
    <location>
        <begin position="656"/>
        <end position="703"/>
    </location>
</feature>
<evidence type="ECO:0000313" key="3">
    <source>
        <dbReference type="Proteomes" id="UP000193685"/>
    </source>
</evidence>
<feature type="region of interest" description="Disordered" evidence="1">
    <location>
        <begin position="311"/>
        <end position="391"/>
    </location>
</feature>
<organism evidence="2 3">
    <name type="scientific">Protomyces lactucae-debilis</name>
    <dbReference type="NCBI Taxonomy" id="2754530"/>
    <lineage>
        <taxon>Eukaryota</taxon>
        <taxon>Fungi</taxon>
        <taxon>Dikarya</taxon>
        <taxon>Ascomycota</taxon>
        <taxon>Taphrinomycotina</taxon>
        <taxon>Taphrinomycetes</taxon>
        <taxon>Taphrinales</taxon>
        <taxon>Protomycetaceae</taxon>
        <taxon>Protomyces</taxon>
    </lineage>
</organism>
<feature type="region of interest" description="Disordered" evidence="1">
    <location>
        <begin position="417"/>
        <end position="643"/>
    </location>
</feature>
<accession>A0A1Y2FD44</accession>
<keyword evidence="3" id="KW-1185">Reference proteome</keyword>
<evidence type="ECO:0000256" key="1">
    <source>
        <dbReference type="SAM" id="MobiDB-lite"/>
    </source>
</evidence>
<evidence type="ECO:0000313" key="2">
    <source>
        <dbReference type="EMBL" id="ORY81344.1"/>
    </source>
</evidence>
<comment type="caution">
    <text evidence="2">The sequence shown here is derived from an EMBL/GenBank/DDBJ whole genome shotgun (WGS) entry which is preliminary data.</text>
</comment>
<dbReference type="AlphaFoldDB" id="A0A1Y2FD44"/>
<dbReference type="RefSeq" id="XP_040724720.1">
    <property type="nucleotide sequence ID" value="XM_040870550.1"/>
</dbReference>
<feature type="compositionally biased region" description="Polar residues" evidence="1">
    <location>
        <begin position="660"/>
        <end position="676"/>
    </location>
</feature>
<feature type="compositionally biased region" description="Polar residues" evidence="1">
    <location>
        <begin position="621"/>
        <end position="636"/>
    </location>
</feature>
<feature type="compositionally biased region" description="Low complexity" evidence="1">
    <location>
        <begin position="33"/>
        <end position="54"/>
    </location>
</feature>
<feature type="compositionally biased region" description="Polar residues" evidence="1">
    <location>
        <begin position="13"/>
        <end position="32"/>
    </location>
</feature>
<proteinExistence type="predicted"/>
<dbReference type="EMBL" id="MCFI01000011">
    <property type="protein sequence ID" value="ORY81344.1"/>
    <property type="molecule type" value="Genomic_DNA"/>
</dbReference>
<feature type="compositionally biased region" description="Polar residues" evidence="1">
    <location>
        <begin position="55"/>
        <end position="67"/>
    </location>
</feature>
<feature type="compositionally biased region" description="Basic and acidic residues" evidence="1">
    <location>
        <begin position="417"/>
        <end position="468"/>
    </location>
</feature>
<dbReference type="STRING" id="56484.A0A1Y2FD44"/>
<feature type="region of interest" description="Disordered" evidence="1">
    <location>
        <begin position="1"/>
        <end position="102"/>
    </location>
</feature>
<sequence>MVVLKSAPLNARFLQSTPTGSTHASPTRLSTGPQGAASPAAPASASAQAPLQSSKLKFTTSRGSALRTTREASPVPSSADGFNGSGTGGVAGDKKAPVWNKGMPAKKSAKDYTDEELKAMHGISLVSRTVTDTNHNRWDDSDEDDNWDDTIDFGDGTKVVVSKIQPAKEAPKSALRVEPRKVAAPVQQPIAAVEAPVVREMTPVTRASPAPSTALPAKAPGNPWKKPESAPSQPLNIAQLEFPAVGEKAPVPSAGHVAHNRDRSDSFDRDGRQAHGERPQYQYEQNNYDRHWQQPQPSTREIFNYTTGQFEEIDATKGRRPSQHEGRARPGLLQKIAASVNKDANARRVSKEGQAATPATEAIKSPVATPTDVAAPVKPEPPAQPAAPVLDPSSTEFIEMQKKLMADARAQAILRRKEQDEEEFARKERARKKAEELAAQAEKEAAAAKAAKEAKAAELKAAKAKQEAAKAPPKQILKGTVPEERTASSAKLEETWQRGVKLPQRKSSQDVRPKKPSISGPVASFQRAPEDAPIDGDQGVHAQQRNVWGPIGPKQANGEKPVLASSDALQDRAPTASPAAQSLQSEPTPTTWNAFDGIATRRPQVSLPGSSSKEHEPADSWKQSNAFKKNTAQQPALQGKEREYVFDAADEVLTLERNNKQSPQGAAQATRTSSRFFPSAAGNGNAVKRPGTAASQESGSGNKRFISPILPPNFADADLLSNADIPALKLPSAAQTGKSRTSATTTVPLRANLHKVLHAIRAQMKPQTAALSERDIYGKLGQGWLETQTRTIWEVLPPRHGHALARPRVTVARRSPSVNLSSAPSVKAANLPPKAPWALPTTLEVTSRTNGITEPLVPPKPSLSLPTHSRGVTPLKRRQQNQREQGKAFVVTRQDLVEAPDFSSPIRIKTTGQAQEPVQVPRKYGKRLESGKQETKRADVQRQPRNMNDHGKGHGFHRGFADRVRTPAQSAPVEGGK</sequence>
<feature type="compositionally biased region" description="Polar residues" evidence="1">
    <location>
        <begin position="578"/>
        <end position="593"/>
    </location>
</feature>
<dbReference type="OMA" id="GRIQNES"/>